<accession>A0A5A9XN20</accession>
<proteinExistence type="predicted"/>
<comment type="caution">
    <text evidence="1">The sequence shown here is derived from an EMBL/GenBank/DDBJ whole genome shotgun (WGS) entry which is preliminary data.</text>
</comment>
<evidence type="ECO:0000313" key="2">
    <source>
        <dbReference type="Proteomes" id="UP000324298"/>
    </source>
</evidence>
<dbReference type="EMBL" id="SRSD01000002">
    <property type="protein sequence ID" value="KAA0894250.1"/>
    <property type="molecule type" value="Genomic_DNA"/>
</dbReference>
<dbReference type="RefSeq" id="WP_149306407.1">
    <property type="nucleotide sequence ID" value="NZ_SRSD01000002.1"/>
</dbReference>
<gene>
    <name evidence="1" type="ORF">ET418_04665</name>
</gene>
<name>A0A5A9XN20_9BACT</name>
<keyword evidence="2" id="KW-1185">Reference proteome</keyword>
<dbReference type="AlphaFoldDB" id="A0A5A9XN20"/>
<reference evidence="1 2" key="1">
    <citation type="submission" date="2019-04" db="EMBL/GenBank/DDBJ databases">
        <title>Geobacter ruber sp. nov., ferric-reducing bacteria isolated from paddy soil.</title>
        <authorList>
            <person name="Xu Z."/>
            <person name="Masuda Y."/>
            <person name="Itoh H."/>
            <person name="Senoo K."/>
        </authorList>
    </citation>
    <scope>NUCLEOTIDE SEQUENCE [LARGE SCALE GENOMIC DNA]</scope>
    <source>
        <strain evidence="1 2">Red88</strain>
    </source>
</reference>
<dbReference type="Proteomes" id="UP000324298">
    <property type="component" value="Unassembled WGS sequence"/>
</dbReference>
<sequence length="142" mass="16474">MVDMHYTSKKELTANIVVCGEENEESEQVLSRALEVEISHIATQHSDYAIINYTLAYTTKLYKNKYQINELLRDYGPILRQEPKKLHIHDTKDLAQNRKLSWLEIEECKYIVNGRAVCPDVENHTYACKDEHGCCMLLLGDK</sequence>
<organism evidence="1 2">
    <name type="scientific">Oryzomonas rubra</name>
    <dbReference type="NCBI Taxonomy" id="2509454"/>
    <lineage>
        <taxon>Bacteria</taxon>
        <taxon>Pseudomonadati</taxon>
        <taxon>Thermodesulfobacteriota</taxon>
        <taxon>Desulfuromonadia</taxon>
        <taxon>Geobacterales</taxon>
        <taxon>Geobacteraceae</taxon>
        <taxon>Oryzomonas</taxon>
    </lineage>
</organism>
<protein>
    <submittedName>
        <fullName evidence="1">Uncharacterized protein</fullName>
    </submittedName>
</protein>
<evidence type="ECO:0000313" key="1">
    <source>
        <dbReference type="EMBL" id="KAA0894250.1"/>
    </source>
</evidence>